<keyword evidence="3" id="KW-1185">Reference proteome</keyword>
<keyword evidence="2" id="KW-0378">Hydrolase</keyword>
<dbReference type="Pfam" id="PF10593">
    <property type="entry name" value="Z1"/>
    <property type="match status" value="1"/>
</dbReference>
<feature type="domain" description="Putative endonuclease Z1" evidence="1">
    <location>
        <begin position="405"/>
        <end position="644"/>
    </location>
</feature>
<sequence>MNYDQNTIINPVVNFFNGNTNPTDEEVKAKVQEIAGFFGYTGDLDPIIKSVQAATNCTMEIGSYITSDEDEHDINWINRIDSSERVYANSYEQYLKNEGMPPVIVDTISKSNDEVLSLLDDPYKTESFQRRGLVIGDVQSGKTSNYLSLITKAADAGYKFIIVIAGIHNNLRKQTQQRIDYGFIGRESFDLRKKDNRAKVGVGLKYGKVPDENYPHPISLTTQDADFNSKFANQSQTEIGDFNKPVILVIKKNTHTLRSLEKWLRTYNTTHQKGSKIDAPMLMIDDESDNASINTNKIEDDPTVTNNYLRKILNLFSKSCYVGYTATPFANIFIDPESYSDSYEDLFPKDFIYCLNAPSNYFGPQKIFLEDEYERVRIPIYKDEVEEVFPSKHKTTLQVKWLPQSMKNAVLTFVLTKAIRNLRGQSSSHCSMLINVSTFVNVQNQISNHVSSYLRAVGNEIVLNGAMSDNDQNEVISKFKELYIKRFIEKAQPDEIYPSWESILAELVSIFDDSPKDYDRDVFVVNSKTQKPLDYSEYSRQKRGLMAIVIGGFSLSRGLTIEDLTVSYFYRNTQMYDTLLQMGRWFGYRPEYEDLCRIYMTDQAYAWYQHITKAVEDLRDQVARMHQIKATPKDFGLYVQSSDDGLLVTARNKSRRGQKFEVSRSFSGELKELYLLTKDRDTQENNYGLFEDLWTSLKNSQVSNTTGRSADVFIDVNTDTVLDFLHSFTTGFKLEAVSFGFSNAINYLEKVRSKHSKMDISFITKGITGEITSFDNMNPLQRKVYEDEDSYKLNKARVGSQQDEKHGLSEEELAFEERLIEDERAETGKDKVNKAVIYRKLRNKPLLLLYLIKPNLQKEDEKSESTDQEVECYEKGIPTLALSFPFGDDNSKVTILANVVYDQNQIDESDIESYVGEENEA</sequence>
<accession>A0A844M218</accession>
<dbReference type="EMBL" id="WFKQ01000009">
    <property type="protein sequence ID" value="MUG32989.1"/>
    <property type="molecule type" value="Genomic_DNA"/>
</dbReference>
<keyword evidence="2" id="KW-0540">Nuclease</keyword>
<dbReference type="Gene3D" id="3.40.50.300">
    <property type="entry name" value="P-loop containing nucleotide triphosphate hydrolases"/>
    <property type="match status" value="1"/>
</dbReference>
<protein>
    <submittedName>
        <fullName evidence="2">Endonuclease</fullName>
    </submittedName>
</protein>
<evidence type="ECO:0000313" key="3">
    <source>
        <dbReference type="Proteomes" id="UP000442109"/>
    </source>
</evidence>
<name>A0A844M218_9GAMM</name>
<evidence type="ECO:0000259" key="1">
    <source>
        <dbReference type="Pfam" id="PF10593"/>
    </source>
</evidence>
<dbReference type="Proteomes" id="UP000442109">
    <property type="component" value="Unassembled WGS sequence"/>
</dbReference>
<dbReference type="InterPro" id="IPR027417">
    <property type="entry name" value="P-loop_NTPase"/>
</dbReference>
<dbReference type="InterPro" id="IPR018310">
    <property type="entry name" value="Put_endonuclease_Z1-dom"/>
</dbReference>
<dbReference type="GO" id="GO:0004519">
    <property type="term" value="F:endonuclease activity"/>
    <property type="evidence" value="ECO:0007669"/>
    <property type="project" value="UniProtKB-KW"/>
</dbReference>
<comment type="caution">
    <text evidence="2">The sequence shown here is derived from an EMBL/GenBank/DDBJ whole genome shotgun (WGS) entry which is preliminary data.</text>
</comment>
<keyword evidence="2" id="KW-0255">Endonuclease</keyword>
<gene>
    <name evidence="2" type="ORF">GB996_09290</name>
</gene>
<reference evidence="2 3" key="1">
    <citation type="journal article" date="2019" name="PLoS ONE">
        <title>Pup mortality in New Zealand sea lions (Phocarctos hookeri) at Enderby Island, Auckland Islands, 2013-18.</title>
        <authorList>
            <person name="Michael S.A."/>
            <person name="Hayman D.T.S."/>
            <person name="Gray R."/>
            <person name="Zhang J."/>
            <person name="Rogers L."/>
            <person name="Roe W.D."/>
        </authorList>
    </citation>
    <scope>NUCLEOTIDE SEQUENCE [LARGE SCALE GENOMIC DNA]</scope>
    <source>
        <strain evidence="2 3">SM868</strain>
    </source>
</reference>
<dbReference type="OrthoDB" id="436461at2"/>
<proteinExistence type="predicted"/>
<evidence type="ECO:0000313" key="2">
    <source>
        <dbReference type="EMBL" id="MUG32989.1"/>
    </source>
</evidence>
<organism evidence="2 3">
    <name type="scientific">Psychrobacter sanguinis</name>
    <dbReference type="NCBI Taxonomy" id="861445"/>
    <lineage>
        <taxon>Bacteria</taxon>
        <taxon>Pseudomonadati</taxon>
        <taxon>Pseudomonadota</taxon>
        <taxon>Gammaproteobacteria</taxon>
        <taxon>Moraxellales</taxon>
        <taxon>Moraxellaceae</taxon>
        <taxon>Psychrobacter</taxon>
    </lineage>
</organism>
<dbReference type="AlphaFoldDB" id="A0A844M218"/>
<dbReference type="RefSeq" id="WP_155587502.1">
    <property type="nucleotide sequence ID" value="NZ_WFKQ01000009.1"/>
</dbReference>